<dbReference type="PANTHER" id="PTHR21137:SF26">
    <property type="entry name" value="ODORANT RECEPTOR 10A-RELATED"/>
    <property type="match status" value="1"/>
</dbReference>
<evidence type="ECO:0000256" key="4">
    <source>
        <dbReference type="ARBA" id="ARBA00022725"/>
    </source>
</evidence>
<evidence type="ECO:0000256" key="6">
    <source>
        <dbReference type="ARBA" id="ARBA00023136"/>
    </source>
</evidence>
<reference evidence="10 11" key="1">
    <citation type="submission" date="2024-05" db="EMBL/GenBank/DDBJ databases">
        <title>The nuclear and mitochondrial genome assemblies of Tetragonisca angustula (Apidae: Meliponini), a tiny yet remarkable pollinator in the Neotropics.</title>
        <authorList>
            <person name="Ferrari R."/>
            <person name="Ricardo P.C."/>
            <person name="Dias F.C."/>
            <person name="Araujo N.S."/>
            <person name="Soares D.O."/>
            <person name="Zhou Q.-S."/>
            <person name="Zhu C.-D."/>
            <person name="Coutinho L."/>
            <person name="Airas M.C."/>
            <person name="Batista T.M."/>
        </authorList>
    </citation>
    <scope>NUCLEOTIDE SEQUENCE [LARGE SCALE GENOMIC DNA]</scope>
    <source>
        <strain evidence="10">ASF017062</strain>
        <tissue evidence="10">Abdomen</tissue>
    </source>
</reference>
<evidence type="ECO:0000313" key="10">
    <source>
        <dbReference type="EMBL" id="KAK9295706.1"/>
    </source>
</evidence>
<dbReference type="GO" id="GO:0004984">
    <property type="term" value="F:olfactory receptor activity"/>
    <property type="evidence" value="ECO:0007669"/>
    <property type="project" value="InterPro"/>
</dbReference>
<dbReference type="Pfam" id="PF02949">
    <property type="entry name" value="7tm_6"/>
    <property type="match status" value="1"/>
</dbReference>
<evidence type="ECO:0000256" key="7">
    <source>
        <dbReference type="ARBA" id="ARBA00023170"/>
    </source>
</evidence>
<dbReference type="Proteomes" id="UP001432146">
    <property type="component" value="Unassembled WGS sequence"/>
</dbReference>
<protein>
    <recommendedName>
        <fullName evidence="9">Odorant receptor</fullName>
    </recommendedName>
</protein>
<keyword evidence="4 9" id="KW-0552">Olfaction</keyword>
<evidence type="ECO:0000256" key="3">
    <source>
        <dbReference type="ARBA" id="ARBA00022692"/>
    </source>
</evidence>
<dbReference type="EMBL" id="JAWNGG020000244">
    <property type="protein sequence ID" value="KAK9295706.1"/>
    <property type="molecule type" value="Genomic_DNA"/>
</dbReference>
<feature type="transmembrane region" description="Helical" evidence="9">
    <location>
        <begin position="181"/>
        <end position="212"/>
    </location>
</feature>
<evidence type="ECO:0000256" key="9">
    <source>
        <dbReference type="RuleBase" id="RU351113"/>
    </source>
</evidence>
<keyword evidence="5 9" id="KW-1133">Transmembrane helix</keyword>
<sequence>MKELSNTSIDYYVLPNKIFCSMVGMWPIDDKSSTYSRIFTYFRLIATVILYGFLFVPQVLAIAVNWGDIQTIAEIGTASTSVGQVLYKLVYVTARREKACKLYNEMRCLWDSSDDPNEKKSYEEIAYWARTVTIIFSACLSCNVIFFSTSAIIDYLSNDNRHLPFVAWYGTDISASPKFEIVFFCQILVCIGGVSGLTGIDCSIMTIILHVAGQFKLIKTWMNKIGIEINREPIHLKKFEIDLVKCIRHHQRIIHVVNDINNLITPILFIQLLTSGIEICLSGYAMLDNGAAIIDVLKFVFYFISMTVEILLFCWPSEILVQESEEVGHVIYFNVPWYKLSPIHRRHLCLMIIRAQRYCSITALTFKTLSFQTLTSVFNTAASYFTLLRQMQQDQIST</sequence>
<evidence type="ECO:0000256" key="2">
    <source>
        <dbReference type="ARBA" id="ARBA00022606"/>
    </source>
</evidence>
<gene>
    <name evidence="10" type="ORF">QLX08_010047</name>
</gene>
<comment type="caution">
    <text evidence="9">Lacks conserved residue(s) required for the propagation of feature annotation.</text>
</comment>
<keyword evidence="2 9" id="KW-0716">Sensory transduction</keyword>
<evidence type="ECO:0000313" key="11">
    <source>
        <dbReference type="Proteomes" id="UP001432146"/>
    </source>
</evidence>
<feature type="transmembrane region" description="Helical" evidence="9">
    <location>
        <begin position="127"/>
        <end position="153"/>
    </location>
</feature>
<dbReference type="GO" id="GO:0007165">
    <property type="term" value="P:signal transduction"/>
    <property type="evidence" value="ECO:0007669"/>
    <property type="project" value="UniProtKB-KW"/>
</dbReference>
<accession>A0AAW0ZFZ2</accession>
<proteinExistence type="inferred from homology"/>
<dbReference type="GO" id="GO:0005549">
    <property type="term" value="F:odorant binding"/>
    <property type="evidence" value="ECO:0007669"/>
    <property type="project" value="InterPro"/>
</dbReference>
<keyword evidence="8 9" id="KW-0807">Transducer</keyword>
<keyword evidence="6 9" id="KW-0472">Membrane</keyword>
<evidence type="ECO:0000256" key="5">
    <source>
        <dbReference type="ARBA" id="ARBA00022989"/>
    </source>
</evidence>
<dbReference type="PANTHER" id="PTHR21137">
    <property type="entry name" value="ODORANT RECEPTOR"/>
    <property type="match status" value="1"/>
</dbReference>
<feature type="transmembrane region" description="Helical" evidence="9">
    <location>
        <begin position="41"/>
        <end position="64"/>
    </location>
</feature>
<dbReference type="AlphaFoldDB" id="A0AAW0ZFZ2"/>
<organism evidence="10 11">
    <name type="scientific">Tetragonisca angustula</name>
    <dbReference type="NCBI Taxonomy" id="166442"/>
    <lineage>
        <taxon>Eukaryota</taxon>
        <taxon>Metazoa</taxon>
        <taxon>Ecdysozoa</taxon>
        <taxon>Arthropoda</taxon>
        <taxon>Hexapoda</taxon>
        <taxon>Insecta</taxon>
        <taxon>Pterygota</taxon>
        <taxon>Neoptera</taxon>
        <taxon>Endopterygota</taxon>
        <taxon>Hymenoptera</taxon>
        <taxon>Apocrita</taxon>
        <taxon>Aculeata</taxon>
        <taxon>Apoidea</taxon>
        <taxon>Anthophila</taxon>
        <taxon>Apidae</taxon>
        <taxon>Tetragonisca</taxon>
    </lineage>
</organism>
<keyword evidence="11" id="KW-1185">Reference proteome</keyword>
<keyword evidence="3 9" id="KW-0812">Transmembrane</keyword>
<comment type="caution">
    <text evidence="10">The sequence shown here is derived from an EMBL/GenBank/DDBJ whole genome shotgun (WGS) entry which is preliminary data.</text>
</comment>
<dbReference type="GO" id="GO:0005886">
    <property type="term" value="C:plasma membrane"/>
    <property type="evidence" value="ECO:0007669"/>
    <property type="project" value="UniProtKB-SubCell"/>
</dbReference>
<name>A0AAW0ZFZ2_9HYME</name>
<evidence type="ECO:0000256" key="8">
    <source>
        <dbReference type="ARBA" id="ARBA00023224"/>
    </source>
</evidence>
<dbReference type="InterPro" id="IPR004117">
    <property type="entry name" value="7tm6_olfct_rcpt"/>
</dbReference>
<keyword evidence="7 9" id="KW-0675">Receptor</keyword>
<evidence type="ECO:0000256" key="1">
    <source>
        <dbReference type="ARBA" id="ARBA00004141"/>
    </source>
</evidence>
<comment type="similarity">
    <text evidence="9">Belongs to the insect chemoreceptor superfamily. Heteromeric odorant receptor channel (TC 1.A.69) family.</text>
</comment>
<comment type="subcellular location">
    <subcellularLocation>
        <location evidence="9">Cell membrane</location>
        <topology evidence="9">Multi-pass membrane protein</topology>
    </subcellularLocation>
    <subcellularLocation>
        <location evidence="1">Membrane</location>
        <topology evidence="1">Multi-pass membrane protein</topology>
    </subcellularLocation>
</comment>